<gene>
    <name evidence="1" type="ORF">CLUMA_CG020196</name>
</gene>
<accession>A0A1J1J490</accession>
<name>A0A1J1J490_9DIPT</name>
<sequence>MLRFIFQIIVNFKKEKQIKNNMLEISSKSFFMVKINVDMKVGYRNLNIFNMNFFASMIELLSLSIINKC</sequence>
<evidence type="ECO:0000313" key="2">
    <source>
        <dbReference type="Proteomes" id="UP000183832"/>
    </source>
</evidence>
<dbReference type="EMBL" id="CVRI01000070">
    <property type="protein sequence ID" value="CRL07215.1"/>
    <property type="molecule type" value="Genomic_DNA"/>
</dbReference>
<protein>
    <submittedName>
        <fullName evidence="1">CLUMA_CG020196, isoform A</fullName>
    </submittedName>
</protein>
<evidence type="ECO:0000313" key="1">
    <source>
        <dbReference type="EMBL" id="CRL07215.1"/>
    </source>
</evidence>
<dbReference type="Proteomes" id="UP000183832">
    <property type="component" value="Unassembled WGS sequence"/>
</dbReference>
<reference evidence="1 2" key="1">
    <citation type="submission" date="2015-04" db="EMBL/GenBank/DDBJ databases">
        <authorList>
            <person name="Syromyatnikov M.Y."/>
            <person name="Popov V.N."/>
        </authorList>
    </citation>
    <scope>NUCLEOTIDE SEQUENCE [LARGE SCALE GENOMIC DNA]</scope>
</reference>
<organism evidence="1 2">
    <name type="scientific">Clunio marinus</name>
    <dbReference type="NCBI Taxonomy" id="568069"/>
    <lineage>
        <taxon>Eukaryota</taxon>
        <taxon>Metazoa</taxon>
        <taxon>Ecdysozoa</taxon>
        <taxon>Arthropoda</taxon>
        <taxon>Hexapoda</taxon>
        <taxon>Insecta</taxon>
        <taxon>Pterygota</taxon>
        <taxon>Neoptera</taxon>
        <taxon>Endopterygota</taxon>
        <taxon>Diptera</taxon>
        <taxon>Nematocera</taxon>
        <taxon>Chironomoidea</taxon>
        <taxon>Chironomidae</taxon>
        <taxon>Clunio</taxon>
    </lineage>
</organism>
<proteinExistence type="predicted"/>
<keyword evidence="2" id="KW-1185">Reference proteome</keyword>
<dbReference type="AlphaFoldDB" id="A0A1J1J490"/>